<evidence type="ECO:0000256" key="2">
    <source>
        <dbReference type="ARBA" id="ARBA00022692"/>
    </source>
</evidence>
<dbReference type="Gene3D" id="1.20.1250.20">
    <property type="entry name" value="MFS general substrate transporter like domains"/>
    <property type="match status" value="2"/>
</dbReference>
<dbReference type="RefSeq" id="WP_273737295.1">
    <property type="nucleotide sequence ID" value="NZ_JAQIVI010000059.1"/>
</dbReference>
<accession>A0ABD5SGM7</accession>
<dbReference type="Proteomes" id="UP001596383">
    <property type="component" value="Unassembled WGS sequence"/>
</dbReference>
<feature type="transmembrane region" description="Helical" evidence="5">
    <location>
        <begin position="328"/>
        <end position="347"/>
    </location>
</feature>
<dbReference type="EMBL" id="JBHSWV010000059">
    <property type="protein sequence ID" value="MFC6764212.1"/>
    <property type="molecule type" value="Genomic_DNA"/>
</dbReference>
<evidence type="ECO:0000256" key="5">
    <source>
        <dbReference type="SAM" id="Phobius"/>
    </source>
</evidence>
<feature type="transmembrane region" description="Helical" evidence="5">
    <location>
        <begin position="101"/>
        <end position="123"/>
    </location>
</feature>
<feature type="transmembrane region" description="Helical" evidence="5">
    <location>
        <begin position="268"/>
        <end position="287"/>
    </location>
</feature>
<organism evidence="7 8">
    <name type="scientific">Natrinema soli</name>
    <dbReference type="NCBI Taxonomy" id="1930624"/>
    <lineage>
        <taxon>Archaea</taxon>
        <taxon>Methanobacteriati</taxon>
        <taxon>Methanobacteriota</taxon>
        <taxon>Stenosarchaea group</taxon>
        <taxon>Halobacteria</taxon>
        <taxon>Halobacteriales</taxon>
        <taxon>Natrialbaceae</taxon>
        <taxon>Natrinema</taxon>
    </lineage>
</organism>
<evidence type="ECO:0000259" key="6">
    <source>
        <dbReference type="PROSITE" id="PS50850"/>
    </source>
</evidence>
<dbReference type="PROSITE" id="PS50850">
    <property type="entry name" value="MFS"/>
    <property type="match status" value="1"/>
</dbReference>
<feature type="transmembrane region" description="Helical" evidence="5">
    <location>
        <begin position="72"/>
        <end position="95"/>
    </location>
</feature>
<keyword evidence="4 5" id="KW-0472">Membrane</keyword>
<dbReference type="GO" id="GO:0016020">
    <property type="term" value="C:membrane"/>
    <property type="evidence" value="ECO:0007669"/>
    <property type="project" value="UniProtKB-SubCell"/>
</dbReference>
<reference evidence="7 8" key="1">
    <citation type="journal article" date="2019" name="Int. J. Syst. Evol. Microbiol.">
        <title>The Global Catalogue of Microorganisms (GCM) 10K type strain sequencing project: providing services to taxonomists for standard genome sequencing and annotation.</title>
        <authorList>
            <consortium name="The Broad Institute Genomics Platform"/>
            <consortium name="The Broad Institute Genome Sequencing Center for Infectious Disease"/>
            <person name="Wu L."/>
            <person name="Ma J."/>
        </authorList>
    </citation>
    <scope>NUCLEOTIDE SEQUENCE [LARGE SCALE GENOMIC DNA]</scope>
    <source>
        <strain evidence="7 8">LMG 29247</strain>
    </source>
</reference>
<dbReference type="PANTHER" id="PTHR23521:SF2">
    <property type="entry name" value="TRANSPORTER MFS SUPERFAMILY"/>
    <property type="match status" value="1"/>
</dbReference>
<comment type="subcellular location">
    <subcellularLocation>
        <location evidence="1">Membrane</location>
        <topology evidence="1">Multi-pass membrane protein</topology>
    </subcellularLocation>
</comment>
<dbReference type="InterPro" id="IPR036259">
    <property type="entry name" value="MFS_trans_sf"/>
</dbReference>
<dbReference type="AlphaFoldDB" id="A0ABD5SGM7"/>
<dbReference type="Pfam" id="PF07690">
    <property type="entry name" value="MFS_1"/>
    <property type="match status" value="1"/>
</dbReference>
<feature type="transmembrane region" description="Helical" evidence="5">
    <location>
        <begin position="204"/>
        <end position="229"/>
    </location>
</feature>
<feature type="domain" description="Major facilitator superfamily (MFS) profile" evidence="6">
    <location>
        <begin position="203"/>
        <end position="395"/>
    </location>
</feature>
<feature type="transmembrane region" description="Helical" evidence="5">
    <location>
        <begin position="235"/>
        <end position="256"/>
    </location>
</feature>
<keyword evidence="8" id="KW-1185">Reference proteome</keyword>
<dbReference type="InterPro" id="IPR011701">
    <property type="entry name" value="MFS"/>
</dbReference>
<keyword evidence="2 5" id="KW-0812">Transmembrane</keyword>
<comment type="caution">
    <text evidence="7">The sequence shown here is derived from an EMBL/GenBank/DDBJ whole genome shotgun (WGS) entry which is preliminary data.</text>
</comment>
<feature type="transmembrane region" description="Helical" evidence="5">
    <location>
        <begin position="353"/>
        <end position="374"/>
    </location>
</feature>
<feature type="transmembrane region" description="Helical" evidence="5">
    <location>
        <begin position="293"/>
        <end position="316"/>
    </location>
</feature>
<name>A0ABD5SGM7_9EURY</name>
<sequence>MSDRSRLALVVWTVLVSQVFLYPGLDEIVSVLGGGESILAGTWFLVAEFGAFVVCAVLWGIVSDSLGTRSPLVVLGAAGGAASYLAVVFAPSLGLGFGVVLLLRVVGGAFTIGAFSLSITMLMDLSGGHGRNMGAAGTAIGLGAALGSVVGGQLTGLDPLAPLYGGAVLLAGAAALAWTVPDRSAGGGLPVGTVITRVRTRPTLLVPFAFGYIDRLTAGFFALTGVAYFRDAFGIDAATAGFTLALFFVPFAVFQYPVGSLSDRIGRFLPVVVGSMLYGVTIIAVVFAPRYSIAAGLMVLVGICGALVSPTTMALVTDIVPASERGAAMGGFNVFGSLGMLSGFLVGGTVTELYGYLPAFLAAGGLEIAIAVLASREVRRITAPERGPSPGASNE</sequence>
<dbReference type="InterPro" id="IPR020846">
    <property type="entry name" value="MFS_dom"/>
</dbReference>
<feature type="transmembrane region" description="Helical" evidence="5">
    <location>
        <begin position="7"/>
        <end position="25"/>
    </location>
</feature>
<evidence type="ECO:0000313" key="8">
    <source>
        <dbReference type="Proteomes" id="UP001596383"/>
    </source>
</evidence>
<dbReference type="PANTHER" id="PTHR23521">
    <property type="entry name" value="TRANSPORTER MFS SUPERFAMILY"/>
    <property type="match status" value="1"/>
</dbReference>
<dbReference type="PRINTS" id="PR01035">
    <property type="entry name" value="TCRTETA"/>
</dbReference>
<feature type="transmembrane region" description="Helical" evidence="5">
    <location>
        <begin position="135"/>
        <end position="155"/>
    </location>
</feature>
<evidence type="ECO:0000313" key="7">
    <source>
        <dbReference type="EMBL" id="MFC6764212.1"/>
    </source>
</evidence>
<gene>
    <name evidence="7" type="ORF">ACFQE6_03870</name>
</gene>
<dbReference type="SUPFAM" id="SSF103473">
    <property type="entry name" value="MFS general substrate transporter"/>
    <property type="match status" value="1"/>
</dbReference>
<evidence type="ECO:0000256" key="1">
    <source>
        <dbReference type="ARBA" id="ARBA00004141"/>
    </source>
</evidence>
<keyword evidence="3 5" id="KW-1133">Transmembrane helix</keyword>
<proteinExistence type="predicted"/>
<protein>
    <submittedName>
        <fullName evidence="7">MFS transporter</fullName>
    </submittedName>
</protein>
<evidence type="ECO:0000256" key="3">
    <source>
        <dbReference type="ARBA" id="ARBA00022989"/>
    </source>
</evidence>
<feature type="transmembrane region" description="Helical" evidence="5">
    <location>
        <begin position="37"/>
        <end position="60"/>
    </location>
</feature>
<dbReference type="InterPro" id="IPR001958">
    <property type="entry name" value="Tet-R_TetA/multi-R_MdtG-like"/>
</dbReference>
<evidence type="ECO:0000256" key="4">
    <source>
        <dbReference type="ARBA" id="ARBA00023136"/>
    </source>
</evidence>